<accession>A0AAW9CT02</accession>
<proteinExistence type="inferred from homology"/>
<dbReference type="EMBL" id="QXCT01000001">
    <property type="protein sequence ID" value="MDW9252238.1"/>
    <property type="molecule type" value="Genomic_DNA"/>
</dbReference>
<dbReference type="GO" id="GO:0003824">
    <property type="term" value="F:catalytic activity"/>
    <property type="evidence" value="ECO:0007669"/>
    <property type="project" value="InterPro"/>
</dbReference>
<dbReference type="InterPro" id="IPR029045">
    <property type="entry name" value="ClpP/crotonase-like_dom_sf"/>
</dbReference>
<evidence type="ECO:0000313" key="3">
    <source>
        <dbReference type="EMBL" id="MDW9252238.1"/>
    </source>
</evidence>
<reference evidence="3" key="1">
    <citation type="submission" date="2018-08" db="EMBL/GenBank/DDBJ databases">
        <title>Identification of Burkholderia cepacia strains that express a Burkholderia pseudomallei-like capsular polysaccharide.</title>
        <authorList>
            <person name="Burtnick M.N."/>
            <person name="Vongsouvath M."/>
            <person name="Newton P."/>
            <person name="Wuthiekanun V."/>
            <person name="Limmathurotsakul D."/>
            <person name="Brett P.J."/>
            <person name="Chantratita N."/>
            <person name="Dance D.A."/>
        </authorList>
    </citation>
    <scope>NUCLEOTIDE SEQUENCE</scope>
    <source>
        <strain evidence="3">SBXCC001</strain>
    </source>
</reference>
<dbReference type="Proteomes" id="UP001272137">
    <property type="component" value="Unassembled WGS sequence"/>
</dbReference>
<dbReference type="InterPro" id="IPR018376">
    <property type="entry name" value="Enoyl-CoA_hyd/isom_CS"/>
</dbReference>
<dbReference type="RefSeq" id="WP_009900612.1">
    <property type="nucleotide sequence ID" value="NZ_CP008915.2"/>
</dbReference>
<gene>
    <name evidence="3" type="ORF">C7S16_4630</name>
</gene>
<dbReference type="PANTHER" id="PTHR42964:SF1">
    <property type="entry name" value="POLYKETIDE BIOSYNTHESIS ENOYL-COA HYDRATASE PKSH-RELATED"/>
    <property type="match status" value="1"/>
</dbReference>
<dbReference type="Pfam" id="PF00378">
    <property type="entry name" value="ECH_1"/>
    <property type="match status" value="1"/>
</dbReference>
<comment type="similarity">
    <text evidence="1 2">Belongs to the enoyl-CoA hydratase/isomerase family.</text>
</comment>
<dbReference type="Gene3D" id="3.90.226.10">
    <property type="entry name" value="2-enoyl-CoA Hydratase, Chain A, domain 1"/>
    <property type="match status" value="1"/>
</dbReference>
<dbReference type="PANTHER" id="PTHR42964">
    <property type="entry name" value="ENOYL-COA HYDRATASE"/>
    <property type="match status" value="1"/>
</dbReference>
<evidence type="ECO:0000313" key="4">
    <source>
        <dbReference type="Proteomes" id="UP001272137"/>
    </source>
</evidence>
<dbReference type="CDD" id="cd06558">
    <property type="entry name" value="crotonase-like"/>
    <property type="match status" value="1"/>
</dbReference>
<dbReference type="InterPro" id="IPR001753">
    <property type="entry name" value="Enoyl-CoA_hydra/iso"/>
</dbReference>
<protein>
    <submittedName>
        <fullName evidence="3">Polyketide biosynthesis enoyl-CoA hydratase PksH</fullName>
    </submittedName>
</protein>
<sequence length="266" mass="28670">MSGYSTIEVEIDANVGYLTLHRPGAGNAIDATLVAECAHALERLARDASVVVLRGDAQTFCNGADFGALAAAAAGEPAAGPAEFDPAPLYALWTQLLRGPFVSIAYVEGRANAGGLGFVSACDIALAGPRAQFGLSELLFGLLPACVLPFLIRKVGWQRAHYMTLMTRPFDAAQACEWGLVDARDEHPERLLRTHLARLRRLPRAGVERYKRYASQLDGLVERARDAALALNREAFADARNLAAIRSFVEHGRMPWESTPPHGGHA</sequence>
<dbReference type="SUPFAM" id="SSF52096">
    <property type="entry name" value="ClpP/crotonase"/>
    <property type="match status" value="1"/>
</dbReference>
<dbReference type="KEGG" id="btha:DR62_4116"/>
<organism evidence="3 4">
    <name type="scientific">Burkholderia thailandensis</name>
    <dbReference type="NCBI Taxonomy" id="57975"/>
    <lineage>
        <taxon>Bacteria</taxon>
        <taxon>Pseudomonadati</taxon>
        <taxon>Pseudomonadota</taxon>
        <taxon>Betaproteobacteria</taxon>
        <taxon>Burkholderiales</taxon>
        <taxon>Burkholderiaceae</taxon>
        <taxon>Burkholderia</taxon>
        <taxon>pseudomallei group</taxon>
    </lineage>
</organism>
<name>A0AAW9CT02_BURTH</name>
<evidence type="ECO:0000256" key="1">
    <source>
        <dbReference type="ARBA" id="ARBA00005254"/>
    </source>
</evidence>
<dbReference type="AlphaFoldDB" id="A0AAW9CT02"/>
<dbReference type="PROSITE" id="PS00166">
    <property type="entry name" value="ENOYL_COA_HYDRATASE"/>
    <property type="match status" value="1"/>
</dbReference>
<comment type="caution">
    <text evidence="3">The sequence shown here is derived from an EMBL/GenBank/DDBJ whole genome shotgun (WGS) entry which is preliminary data.</text>
</comment>
<evidence type="ECO:0000256" key="2">
    <source>
        <dbReference type="RuleBase" id="RU003707"/>
    </source>
</evidence>
<dbReference type="InterPro" id="IPR051683">
    <property type="entry name" value="Enoyl-CoA_Hydratase/Isomerase"/>
</dbReference>
<dbReference type="NCBIfam" id="NF005498">
    <property type="entry name" value="PRK07112.1"/>
    <property type="match status" value="1"/>
</dbReference>